<dbReference type="Proteomes" id="UP000887013">
    <property type="component" value="Unassembled WGS sequence"/>
</dbReference>
<evidence type="ECO:0000313" key="2">
    <source>
        <dbReference type="Proteomes" id="UP000887013"/>
    </source>
</evidence>
<name>A0A8X6NFB9_NEPPI</name>
<accession>A0A8X6NFB9</accession>
<comment type="caution">
    <text evidence="1">The sequence shown here is derived from an EMBL/GenBank/DDBJ whole genome shotgun (WGS) entry which is preliminary data.</text>
</comment>
<reference evidence="1" key="1">
    <citation type="submission" date="2020-08" db="EMBL/GenBank/DDBJ databases">
        <title>Multicomponent nature underlies the extraordinary mechanical properties of spider dragline silk.</title>
        <authorList>
            <person name="Kono N."/>
            <person name="Nakamura H."/>
            <person name="Mori M."/>
            <person name="Yoshida Y."/>
            <person name="Ohtoshi R."/>
            <person name="Malay A.D."/>
            <person name="Moran D.A.P."/>
            <person name="Tomita M."/>
            <person name="Numata K."/>
            <person name="Arakawa K."/>
        </authorList>
    </citation>
    <scope>NUCLEOTIDE SEQUENCE</scope>
</reference>
<organism evidence="1 2">
    <name type="scientific">Nephila pilipes</name>
    <name type="common">Giant wood spider</name>
    <name type="synonym">Nephila maculata</name>
    <dbReference type="NCBI Taxonomy" id="299642"/>
    <lineage>
        <taxon>Eukaryota</taxon>
        <taxon>Metazoa</taxon>
        <taxon>Ecdysozoa</taxon>
        <taxon>Arthropoda</taxon>
        <taxon>Chelicerata</taxon>
        <taxon>Arachnida</taxon>
        <taxon>Araneae</taxon>
        <taxon>Araneomorphae</taxon>
        <taxon>Entelegynae</taxon>
        <taxon>Araneoidea</taxon>
        <taxon>Nephilidae</taxon>
        <taxon>Nephila</taxon>
    </lineage>
</organism>
<sequence>MSTHPSTAFQYPRVHSKQSIVFAEPQSIALWIPVTYILRGFCRPEPNKQEMDEWWSVLQVTPTIPVFSGKSFGTTNNRSRELECWFSPLFFPSALSVDVYIDISCPNHDWKAVLNIAIWLRWSLGVWVDFLIPREPLKEWKILFFPLPLRVSIYFNGSGEVP</sequence>
<dbReference type="AlphaFoldDB" id="A0A8X6NFB9"/>
<protein>
    <submittedName>
        <fullName evidence="1">Uncharacterized protein</fullName>
    </submittedName>
</protein>
<dbReference type="EMBL" id="BMAW01057356">
    <property type="protein sequence ID" value="GFT10323.1"/>
    <property type="molecule type" value="Genomic_DNA"/>
</dbReference>
<gene>
    <name evidence="1" type="ORF">NPIL_610291</name>
</gene>
<proteinExistence type="predicted"/>
<keyword evidence="2" id="KW-1185">Reference proteome</keyword>
<evidence type="ECO:0000313" key="1">
    <source>
        <dbReference type="EMBL" id="GFT10323.1"/>
    </source>
</evidence>